<accession>A0A7R9J552</accession>
<reference evidence="2" key="1">
    <citation type="submission" date="2020-11" db="EMBL/GenBank/DDBJ databases">
        <authorList>
            <person name="Tran Van P."/>
        </authorList>
    </citation>
    <scope>NUCLEOTIDE SEQUENCE</scope>
</reference>
<organism evidence="2">
    <name type="scientific">Timema californicum</name>
    <name type="common">California timema</name>
    <name type="synonym">Walking stick</name>
    <dbReference type="NCBI Taxonomy" id="61474"/>
    <lineage>
        <taxon>Eukaryota</taxon>
        <taxon>Metazoa</taxon>
        <taxon>Ecdysozoa</taxon>
        <taxon>Arthropoda</taxon>
        <taxon>Hexapoda</taxon>
        <taxon>Insecta</taxon>
        <taxon>Pterygota</taxon>
        <taxon>Neoptera</taxon>
        <taxon>Polyneoptera</taxon>
        <taxon>Phasmatodea</taxon>
        <taxon>Timematodea</taxon>
        <taxon>Timematoidea</taxon>
        <taxon>Timematidae</taxon>
        <taxon>Timema</taxon>
    </lineage>
</organism>
<feature type="region of interest" description="Disordered" evidence="1">
    <location>
        <begin position="160"/>
        <end position="189"/>
    </location>
</feature>
<feature type="compositionally biased region" description="Polar residues" evidence="1">
    <location>
        <begin position="173"/>
        <end position="185"/>
    </location>
</feature>
<protein>
    <submittedName>
        <fullName evidence="2">(California timema) hypothetical protein</fullName>
    </submittedName>
</protein>
<sequence>MGGWVRASQTTVVTYRLSEQGFGTSMAPARVDDVVPKPLDKRIGGTGKSSVERLRLSPEVVLDDRHIQVMLDQRPPLSPNTTSRLKVCLRQAAVKLDHVAGQQRKWKEEFRFRLRRSFAKVLRSLSATSTADSLSSSFLCSAANEANSVIPPPYSCSLDELQATPGHPPSLSIPHSQPSLPSRSPSCEMPLSASLPRHNGSLHLNQSYVSGTAMSTTGSDVSSLAGVGTPGSPPRATSPTQEIRELLDKIQQLPLEETPHDLSGDCGVPTGFIVKSKWHRVEKSCGSSQHCNNLFVSGLDAPSANKWSRGHRRSLLTKLCLDQPMTSV</sequence>
<evidence type="ECO:0000313" key="2">
    <source>
        <dbReference type="EMBL" id="CAD7572809.1"/>
    </source>
</evidence>
<dbReference type="EMBL" id="OE181231">
    <property type="protein sequence ID" value="CAD7572809.1"/>
    <property type="molecule type" value="Genomic_DNA"/>
</dbReference>
<proteinExistence type="predicted"/>
<dbReference type="AlphaFoldDB" id="A0A7R9J552"/>
<name>A0A7R9J552_TIMCA</name>
<feature type="region of interest" description="Disordered" evidence="1">
    <location>
        <begin position="220"/>
        <end position="239"/>
    </location>
</feature>
<gene>
    <name evidence="2" type="ORF">TCMB3V08_LOCUS5453</name>
</gene>
<evidence type="ECO:0000256" key="1">
    <source>
        <dbReference type="SAM" id="MobiDB-lite"/>
    </source>
</evidence>